<keyword evidence="3" id="KW-1185">Reference proteome</keyword>
<dbReference type="AlphaFoldDB" id="A0A7C9LKS7"/>
<accession>A0A7C9LKS7</accession>
<keyword evidence="1" id="KW-0732">Signal</keyword>
<organism evidence="2 3">
    <name type="scientific">Deinococcus arboris</name>
    <dbReference type="NCBI Taxonomy" id="2682977"/>
    <lineage>
        <taxon>Bacteria</taxon>
        <taxon>Thermotogati</taxon>
        <taxon>Deinococcota</taxon>
        <taxon>Deinococci</taxon>
        <taxon>Deinococcales</taxon>
        <taxon>Deinococcaceae</taxon>
        <taxon>Deinococcus</taxon>
    </lineage>
</organism>
<reference evidence="2 3" key="1">
    <citation type="submission" date="2019-12" db="EMBL/GenBank/DDBJ databases">
        <title>Deinococcus sp. HMF7620 Genome sequencing and assembly.</title>
        <authorList>
            <person name="Kang H."/>
            <person name="Kim H."/>
            <person name="Joh K."/>
        </authorList>
    </citation>
    <scope>NUCLEOTIDE SEQUENCE [LARGE SCALE GENOMIC DNA]</scope>
    <source>
        <strain evidence="2 3">HMF7620</strain>
    </source>
</reference>
<protein>
    <submittedName>
        <fullName evidence="2">Uncharacterized protein</fullName>
    </submittedName>
</protein>
<feature type="chain" id="PRO_5028800691" evidence="1">
    <location>
        <begin position="21"/>
        <end position="211"/>
    </location>
</feature>
<comment type="caution">
    <text evidence="2">The sequence shown here is derived from an EMBL/GenBank/DDBJ whole genome shotgun (WGS) entry which is preliminary data.</text>
</comment>
<evidence type="ECO:0000256" key="1">
    <source>
        <dbReference type="SAM" id="SignalP"/>
    </source>
</evidence>
<sequence>MQLRPLFAAALALTLGGAQALTFGGLSITPRGEQRLNLETGATDLPQGGAATDARSGLNLTAERLNLLPGQTLNAQRATVTTKQGGTLKAPQLTYDLKAGTVTASGGVTYSDARLRGLSAPTLTLNVKTGFVTASGGVKAQTPALSGAALVFDPSTMQAVLTGPYRVNQGTLKADAPAGGRLLLVFGGNRVVRATEQPDADSLARFTPYLK</sequence>
<dbReference type="Proteomes" id="UP000483286">
    <property type="component" value="Unassembled WGS sequence"/>
</dbReference>
<evidence type="ECO:0000313" key="3">
    <source>
        <dbReference type="Proteomes" id="UP000483286"/>
    </source>
</evidence>
<proteinExistence type="predicted"/>
<evidence type="ECO:0000313" key="2">
    <source>
        <dbReference type="EMBL" id="MVN86037.1"/>
    </source>
</evidence>
<name>A0A7C9LKS7_9DEIO</name>
<gene>
    <name evidence="2" type="ORF">GO986_04590</name>
</gene>
<dbReference type="EMBL" id="WQLB01000004">
    <property type="protein sequence ID" value="MVN86037.1"/>
    <property type="molecule type" value="Genomic_DNA"/>
</dbReference>
<feature type="signal peptide" evidence="1">
    <location>
        <begin position="1"/>
        <end position="20"/>
    </location>
</feature>
<dbReference type="RefSeq" id="WP_157458092.1">
    <property type="nucleotide sequence ID" value="NZ_WQLB01000004.1"/>
</dbReference>